<accession>A0A8B6FAC6</accession>
<keyword evidence="8 12" id="KW-0067">ATP-binding</keyword>
<feature type="domain" description="Protein kinase" evidence="15">
    <location>
        <begin position="127"/>
        <end position="381"/>
    </location>
</feature>
<dbReference type="PANTHER" id="PTHR22984:SF25">
    <property type="entry name" value="PROTEIN KINASE DOMAIN-CONTAINING PROTEIN"/>
    <property type="match status" value="1"/>
</dbReference>
<keyword evidence="17" id="KW-1185">Reference proteome</keyword>
<comment type="catalytic activity">
    <reaction evidence="10">
        <text>L-threonyl-[protein] + ATP = O-phospho-L-threonyl-[protein] + ADP + H(+)</text>
        <dbReference type="Rhea" id="RHEA:46608"/>
        <dbReference type="Rhea" id="RHEA-COMP:11060"/>
        <dbReference type="Rhea" id="RHEA-COMP:11605"/>
        <dbReference type="ChEBI" id="CHEBI:15378"/>
        <dbReference type="ChEBI" id="CHEBI:30013"/>
        <dbReference type="ChEBI" id="CHEBI:30616"/>
        <dbReference type="ChEBI" id="CHEBI:61977"/>
        <dbReference type="ChEBI" id="CHEBI:456216"/>
        <dbReference type="EC" id="2.7.11.1"/>
    </reaction>
</comment>
<evidence type="ECO:0000256" key="1">
    <source>
        <dbReference type="ARBA" id="ARBA00004192"/>
    </source>
</evidence>
<evidence type="ECO:0000256" key="3">
    <source>
        <dbReference type="ARBA" id="ARBA00016885"/>
    </source>
</evidence>
<keyword evidence="9" id="KW-1035">Host cytoplasm</keyword>
<comment type="similarity">
    <text evidence="13">Belongs to the protein kinase superfamily.</text>
</comment>
<dbReference type="Gene3D" id="1.10.510.10">
    <property type="entry name" value="Transferase(Phosphotransferase) domain 1"/>
    <property type="match status" value="1"/>
</dbReference>
<dbReference type="GO" id="GO:0005524">
    <property type="term" value="F:ATP binding"/>
    <property type="evidence" value="ECO:0007669"/>
    <property type="project" value="UniProtKB-UniRule"/>
</dbReference>
<dbReference type="Gene3D" id="3.30.200.20">
    <property type="entry name" value="Phosphorylase Kinase, domain 1"/>
    <property type="match status" value="1"/>
</dbReference>
<dbReference type="Pfam" id="PF00069">
    <property type="entry name" value="Pkinase"/>
    <property type="match status" value="1"/>
</dbReference>
<dbReference type="GO" id="GO:0030430">
    <property type="term" value="C:host cell cytoplasm"/>
    <property type="evidence" value="ECO:0007669"/>
    <property type="project" value="UniProtKB-SubCell"/>
</dbReference>
<dbReference type="SUPFAM" id="SSF56112">
    <property type="entry name" value="Protein kinase-like (PK-like)"/>
    <property type="match status" value="1"/>
</dbReference>
<evidence type="ECO:0000256" key="14">
    <source>
        <dbReference type="SAM" id="MobiDB-lite"/>
    </source>
</evidence>
<dbReference type="Proteomes" id="UP000596742">
    <property type="component" value="Unassembled WGS sequence"/>
</dbReference>
<name>A0A8B6FAC6_MYTGA</name>
<evidence type="ECO:0000256" key="8">
    <source>
        <dbReference type="ARBA" id="ARBA00022840"/>
    </source>
</evidence>
<dbReference type="FunFam" id="1.10.510.10:FF:000708">
    <property type="entry name" value="serine/threonine-protein kinase par-1-like"/>
    <property type="match status" value="1"/>
</dbReference>
<dbReference type="InterPro" id="IPR051138">
    <property type="entry name" value="PIM_Ser/Thr_kinase"/>
</dbReference>
<evidence type="ECO:0000256" key="5">
    <source>
        <dbReference type="ARBA" id="ARBA00022679"/>
    </source>
</evidence>
<dbReference type="InterPro" id="IPR008271">
    <property type="entry name" value="Ser/Thr_kinase_AS"/>
</dbReference>
<dbReference type="InterPro" id="IPR017441">
    <property type="entry name" value="Protein_kinase_ATP_BS"/>
</dbReference>
<organism evidence="16 17">
    <name type="scientific">Mytilus galloprovincialis</name>
    <name type="common">Mediterranean mussel</name>
    <dbReference type="NCBI Taxonomy" id="29158"/>
    <lineage>
        <taxon>Eukaryota</taxon>
        <taxon>Metazoa</taxon>
        <taxon>Spiralia</taxon>
        <taxon>Lophotrochozoa</taxon>
        <taxon>Mollusca</taxon>
        <taxon>Bivalvia</taxon>
        <taxon>Autobranchia</taxon>
        <taxon>Pteriomorphia</taxon>
        <taxon>Mytilida</taxon>
        <taxon>Mytiloidea</taxon>
        <taxon>Mytilidae</taxon>
        <taxon>Mytilinae</taxon>
        <taxon>Mytilus</taxon>
    </lineage>
</organism>
<dbReference type="PROSITE" id="PS00108">
    <property type="entry name" value="PROTEIN_KINASE_ST"/>
    <property type="match status" value="1"/>
</dbReference>
<protein>
    <recommendedName>
        <fullName evidence="3">Serine/threonine-protein kinase 1</fullName>
        <ecNumber evidence="2">2.7.11.1</ecNumber>
    </recommendedName>
</protein>
<keyword evidence="4 13" id="KW-0723">Serine/threonine-protein kinase</keyword>
<dbReference type="GO" id="GO:0007346">
    <property type="term" value="P:regulation of mitotic cell cycle"/>
    <property type="evidence" value="ECO:0007669"/>
    <property type="project" value="TreeGrafter"/>
</dbReference>
<dbReference type="InterPro" id="IPR000719">
    <property type="entry name" value="Prot_kinase_dom"/>
</dbReference>
<dbReference type="GO" id="GO:0005737">
    <property type="term" value="C:cytoplasm"/>
    <property type="evidence" value="ECO:0007669"/>
    <property type="project" value="TreeGrafter"/>
</dbReference>
<proteinExistence type="inferred from homology"/>
<evidence type="ECO:0000256" key="13">
    <source>
        <dbReference type="RuleBase" id="RU000304"/>
    </source>
</evidence>
<evidence type="ECO:0000256" key="9">
    <source>
        <dbReference type="ARBA" id="ARBA00023200"/>
    </source>
</evidence>
<dbReference type="GO" id="GO:0004674">
    <property type="term" value="F:protein serine/threonine kinase activity"/>
    <property type="evidence" value="ECO:0007669"/>
    <property type="project" value="UniProtKB-KW"/>
</dbReference>
<evidence type="ECO:0000256" key="12">
    <source>
        <dbReference type="PROSITE-ProRule" id="PRU10141"/>
    </source>
</evidence>
<evidence type="ECO:0000256" key="10">
    <source>
        <dbReference type="ARBA" id="ARBA00047899"/>
    </source>
</evidence>
<dbReference type="GO" id="GO:0043066">
    <property type="term" value="P:negative regulation of apoptotic process"/>
    <property type="evidence" value="ECO:0007669"/>
    <property type="project" value="TreeGrafter"/>
</dbReference>
<dbReference type="EMBL" id="UYJE01006500">
    <property type="protein sequence ID" value="VDI46503.1"/>
    <property type="molecule type" value="Genomic_DNA"/>
</dbReference>
<gene>
    <name evidence="16" type="ORF">MGAL_10B045733</name>
</gene>
<dbReference type="OrthoDB" id="193931at2759"/>
<evidence type="ECO:0000256" key="11">
    <source>
        <dbReference type="ARBA" id="ARBA00048679"/>
    </source>
</evidence>
<evidence type="ECO:0000259" key="15">
    <source>
        <dbReference type="PROSITE" id="PS50011"/>
    </source>
</evidence>
<feature type="region of interest" description="Disordered" evidence="14">
    <location>
        <begin position="394"/>
        <end position="419"/>
    </location>
</feature>
<dbReference type="PROSITE" id="PS00107">
    <property type="entry name" value="PROTEIN_KINASE_ATP"/>
    <property type="match status" value="1"/>
</dbReference>
<feature type="binding site" evidence="12">
    <location>
        <position position="156"/>
    </location>
    <ligand>
        <name>ATP</name>
        <dbReference type="ChEBI" id="CHEBI:30616"/>
    </ligand>
</feature>
<dbReference type="SMART" id="SM00220">
    <property type="entry name" value="S_TKc"/>
    <property type="match status" value="1"/>
</dbReference>
<comment type="subcellular location">
    <subcellularLocation>
        <location evidence="1">Host cytoplasm</location>
    </subcellularLocation>
</comment>
<evidence type="ECO:0000256" key="4">
    <source>
        <dbReference type="ARBA" id="ARBA00022527"/>
    </source>
</evidence>
<dbReference type="PROSITE" id="PS50011">
    <property type="entry name" value="PROTEIN_KINASE_DOM"/>
    <property type="match status" value="1"/>
</dbReference>
<evidence type="ECO:0000256" key="7">
    <source>
        <dbReference type="ARBA" id="ARBA00022777"/>
    </source>
</evidence>
<keyword evidence="7 16" id="KW-0418">Kinase</keyword>
<dbReference type="InterPro" id="IPR011009">
    <property type="entry name" value="Kinase-like_dom_sf"/>
</dbReference>
<dbReference type="PANTHER" id="PTHR22984">
    <property type="entry name" value="SERINE/THREONINE-PROTEIN KINASE PIM"/>
    <property type="match status" value="1"/>
</dbReference>
<evidence type="ECO:0000313" key="16">
    <source>
        <dbReference type="EMBL" id="VDI46503.1"/>
    </source>
</evidence>
<sequence length="419" mass="47101">MENETVTKVITLDKHIAGLSSSDDSLVVGLIGDEIRIIDLEGNTLKSIQVKCESNLYHLVYCNDRVIYSDYLRVMQYTVLINQQPVKCRGSLISKQIKMLTLIASDETIIMIIMSSVKGKKELNKTYHVGAQLGSGGFGTVYGGTRKSDGLPVAVKLINKIKVTEWGLHNGHNIPMEIILLKKVSHVSGCIKMLDWYEVKNNSAHSYVIVMERPEHVQDLFDYITEKGAVNEETSKVFFRQIVETLYSVHRSGVVHRDIKDENILVDLKTGELKIIDFGSGTLLKDTVYVTFDGTRVYSPPEWIKHHRYHGKSATVWSLGILLFDLVCGDIPFEQDEQIMKAEVSFRGRLSHDVKDLIKKCLAIRPSDRPSFEDILNHSWLATPQLPVEKLSLHGNNNNSSCQHGNSVDTVSMSSQESV</sequence>
<keyword evidence="5 16" id="KW-0808">Transferase</keyword>
<reference evidence="16" key="1">
    <citation type="submission" date="2018-11" db="EMBL/GenBank/DDBJ databases">
        <authorList>
            <person name="Alioto T."/>
            <person name="Alioto T."/>
        </authorList>
    </citation>
    <scope>NUCLEOTIDE SEQUENCE</scope>
</reference>
<evidence type="ECO:0000256" key="6">
    <source>
        <dbReference type="ARBA" id="ARBA00022741"/>
    </source>
</evidence>
<evidence type="ECO:0000313" key="17">
    <source>
        <dbReference type="Proteomes" id="UP000596742"/>
    </source>
</evidence>
<keyword evidence="6 12" id="KW-0547">Nucleotide-binding</keyword>
<comment type="catalytic activity">
    <reaction evidence="11">
        <text>L-seryl-[protein] + ATP = O-phospho-L-seryl-[protein] + ADP + H(+)</text>
        <dbReference type="Rhea" id="RHEA:17989"/>
        <dbReference type="Rhea" id="RHEA-COMP:9863"/>
        <dbReference type="Rhea" id="RHEA-COMP:11604"/>
        <dbReference type="ChEBI" id="CHEBI:15378"/>
        <dbReference type="ChEBI" id="CHEBI:29999"/>
        <dbReference type="ChEBI" id="CHEBI:30616"/>
        <dbReference type="ChEBI" id="CHEBI:83421"/>
        <dbReference type="ChEBI" id="CHEBI:456216"/>
        <dbReference type="EC" id="2.7.11.1"/>
    </reaction>
</comment>
<dbReference type="AlphaFoldDB" id="A0A8B6FAC6"/>
<comment type="caution">
    <text evidence="16">The sequence shown here is derived from an EMBL/GenBank/DDBJ whole genome shotgun (WGS) entry which is preliminary data.</text>
</comment>
<evidence type="ECO:0000256" key="2">
    <source>
        <dbReference type="ARBA" id="ARBA00012513"/>
    </source>
</evidence>
<dbReference type="CDD" id="cd14005">
    <property type="entry name" value="STKc_PIM"/>
    <property type="match status" value="1"/>
</dbReference>
<dbReference type="EC" id="2.7.11.1" evidence="2"/>